<evidence type="ECO:0000256" key="12">
    <source>
        <dbReference type="SAM" id="MobiDB-lite"/>
    </source>
</evidence>
<comment type="cofactor">
    <cofactor evidence="11">
        <name>[4Fe-4S] cluster</name>
        <dbReference type="ChEBI" id="CHEBI:49883"/>
    </cofactor>
    <text evidence="11">Binds 1 [4Fe-4S] cluster per subunit. Following nitrosylation of the [4Fe-4S] cluster binds 1 [4Fe-8(NO)] cluster per subunit.</text>
</comment>
<reference evidence="14 15" key="1">
    <citation type="journal article" date="2019" name="Int. J. Syst. Evol. Microbiol.">
        <title>The Global Catalogue of Microorganisms (GCM) 10K type strain sequencing project: providing services to taxonomists for standard genome sequencing and annotation.</title>
        <authorList>
            <consortium name="The Broad Institute Genomics Platform"/>
            <consortium name="The Broad Institute Genome Sequencing Center for Infectious Disease"/>
            <person name="Wu L."/>
            <person name="Ma J."/>
        </authorList>
    </citation>
    <scope>NUCLEOTIDE SEQUENCE [LARGE SCALE GENOMIC DNA]</scope>
    <source>
        <strain evidence="14 15">JCM 16009</strain>
    </source>
</reference>
<dbReference type="PROSITE" id="PS51674">
    <property type="entry name" value="4FE4S_WBL"/>
    <property type="match status" value="1"/>
</dbReference>
<feature type="domain" description="4Fe-4S Wbl-type" evidence="13">
    <location>
        <begin position="36"/>
        <end position="92"/>
    </location>
</feature>
<dbReference type="Proteomes" id="UP001500449">
    <property type="component" value="Unassembled WGS sequence"/>
</dbReference>
<feature type="binding site" evidence="11">
    <location>
        <position position="62"/>
    </location>
    <ligand>
        <name>[4Fe-4S] cluster</name>
        <dbReference type="ChEBI" id="CHEBI:49883"/>
    </ligand>
</feature>
<feature type="binding site" evidence="11">
    <location>
        <position position="37"/>
    </location>
    <ligand>
        <name>[4Fe-4S] cluster</name>
        <dbReference type="ChEBI" id="CHEBI:49883"/>
    </ligand>
</feature>
<comment type="similarity">
    <text evidence="2 11">Belongs to the WhiB family.</text>
</comment>
<evidence type="ECO:0000313" key="14">
    <source>
        <dbReference type="EMBL" id="GAA1836148.1"/>
    </source>
</evidence>
<evidence type="ECO:0000256" key="7">
    <source>
        <dbReference type="ARBA" id="ARBA00023015"/>
    </source>
</evidence>
<comment type="PTM">
    <text evidence="11">The Fe-S cluster can be nitrosylated by nitric oxide (NO).</text>
</comment>
<keyword evidence="10 11" id="KW-0804">Transcription</keyword>
<evidence type="ECO:0000313" key="15">
    <source>
        <dbReference type="Proteomes" id="UP001500449"/>
    </source>
</evidence>
<accession>A0ABN2MSF7</accession>
<name>A0ABN2MSF7_9PSEU</name>
<organism evidence="14 15">
    <name type="scientific">Pseudonocardia ailaonensis</name>
    <dbReference type="NCBI Taxonomy" id="367279"/>
    <lineage>
        <taxon>Bacteria</taxon>
        <taxon>Bacillati</taxon>
        <taxon>Actinomycetota</taxon>
        <taxon>Actinomycetes</taxon>
        <taxon>Pseudonocardiales</taxon>
        <taxon>Pseudonocardiaceae</taxon>
        <taxon>Pseudonocardia</taxon>
    </lineage>
</organism>
<feature type="binding site" evidence="11">
    <location>
        <position position="59"/>
    </location>
    <ligand>
        <name>[4Fe-4S] cluster</name>
        <dbReference type="ChEBI" id="CHEBI:49883"/>
    </ligand>
</feature>
<dbReference type="InterPro" id="IPR034768">
    <property type="entry name" value="4FE4S_WBL"/>
</dbReference>
<feature type="binding site" evidence="11">
    <location>
        <position position="68"/>
    </location>
    <ligand>
        <name>[4Fe-4S] cluster</name>
        <dbReference type="ChEBI" id="CHEBI:49883"/>
    </ligand>
</feature>
<dbReference type="Pfam" id="PF02467">
    <property type="entry name" value="Whib"/>
    <property type="match status" value="1"/>
</dbReference>
<evidence type="ECO:0000256" key="5">
    <source>
        <dbReference type="ARBA" id="ARBA00023004"/>
    </source>
</evidence>
<comment type="caution">
    <text evidence="14">The sequence shown here is derived from an EMBL/GenBank/DDBJ whole genome shotgun (WGS) entry which is preliminary data.</text>
</comment>
<evidence type="ECO:0000256" key="1">
    <source>
        <dbReference type="ARBA" id="ARBA00004496"/>
    </source>
</evidence>
<keyword evidence="3 11" id="KW-0004">4Fe-4S</keyword>
<keyword evidence="8 11" id="KW-0238">DNA-binding</keyword>
<proteinExistence type="inferred from homology"/>
<feature type="region of interest" description="Disordered" evidence="12">
    <location>
        <begin position="1"/>
        <end position="20"/>
    </location>
</feature>
<protein>
    <recommendedName>
        <fullName evidence="11">Transcriptional regulator WhiB</fullName>
    </recommendedName>
</protein>
<evidence type="ECO:0000256" key="2">
    <source>
        <dbReference type="ARBA" id="ARBA00006597"/>
    </source>
</evidence>
<sequence length="116" mass="12547">MVVAETGIGAETGTGPGTGADCAESVTWWDWRSSARCRDTDSDPLGPAPADQRALRTFCGFCVVRTECLAFALDRRIESGTWGGVSARERRAVLRAWDGVGSWATLLGARHTYPER</sequence>
<keyword evidence="7 11" id="KW-0805">Transcription regulation</keyword>
<keyword evidence="6 11" id="KW-0411">Iron-sulfur</keyword>
<evidence type="ECO:0000256" key="6">
    <source>
        <dbReference type="ARBA" id="ARBA00023014"/>
    </source>
</evidence>
<dbReference type="HAMAP" id="MF_01479">
    <property type="entry name" value="WhiB"/>
    <property type="match status" value="1"/>
</dbReference>
<evidence type="ECO:0000256" key="11">
    <source>
        <dbReference type="HAMAP-Rule" id="MF_01479"/>
    </source>
</evidence>
<gene>
    <name evidence="14" type="primary">wblA</name>
    <name evidence="11" type="synonym">whiB</name>
    <name evidence="14" type="ORF">GCM10009836_13210</name>
</gene>
<keyword evidence="5 11" id="KW-0408">Iron</keyword>
<keyword evidence="15" id="KW-1185">Reference proteome</keyword>
<evidence type="ECO:0000256" key="9">
    <source>
        <dbReference type="ARBA" id="ARBA00023157"/>
    </source>
</evidence>
<keyword evidence="4 11" id="KW-0479">Metal-binding</keyword>
<evidence type="ECO:0000256" key="8">
    <source>
        <dbReference type="ARBA" id="ARBA00023125"/>
    </source>
</evidence>
<dbReference type="InterPro" id="IPR003482">
    <property type="entry name" value="Whib"/>
</dbReference>
<evidence type="ECO:0000259" key="13">
    <source>
        <dbReference type="PROSITE" id="PS51674"/>
    </source>
</evidence>
<evidence type="ECO:0000256" key="10">
    <source>
        <dbReference type="ARBA" id="ARBA00023163"/>
    </source>
</evidence>
<dbReference type="PANTHER" id="PTHR38839">
    <property type="entry name" value="TRANSCRIPTIONAL REGULATOR WHID-RELATED"/>
    <property type="match status" value="1"/>
</dbReference>
<dbReference type="EMBL" id="BAAAQK010000004">
    <property type="protein sequence ID" value="GAA1836148.1"/>
    <property type="molecule type" value="Genomic_DNA"/>
</dbReference>
<comment type="PTM">
    <text evidence="11">Upon Fe-S cluster removal intramolecular disulfide bonds are formed.</text>
</comment>
<comment type="function">
    <text evidence="11">Acts as a transcriptional regulator. Probably redox-responsive. The apo- but not holo-form probably binds DNA.</text>
</comment>
<evidence type="ECO:0000256" key="4">
    <source>
        <dbReference type="ARBA" id="ARBA00022723"/>
    </source>
</evidence>
<keyword evidence="9 11" id="KW-1015">Disulfide bond</keyword>
<comment type="subcellular location">
    <subcellularLocation>
        <location evidence="1 11">Cytoplasm</location>
    </subcellularLocation>
</comment>
<keyword evidence="11" id="KW-0963">Cytoplasm</keyword>
<evidence type="ECO:0000256" key="3">
    <source>
        <dbReference type="ARBA" id="ARBA00022485"/>
    </source>
</evidence>